<dbReference type="RefSeq" id="WP_207649272.1">
    <property type="nucleotide sequence ID" value="NZ_FQXK01000008.1"/>
</dbReference>
<dbReference type="EMBL" id="FQXK01000008">
    <property type="protein sequence ID" value="SHH87911.1"/>
    <property type="molecule type" value="Genomic_DNA"/>
</dbReference>
<keyword evidence="1" id="KW-0378">Hydrolase</keyword>
<protein>
    <submittedName>
        <fullName evidence="3">5-methylthioadenosine/S-adenosylhomocysteine deaminase</fullName>
    </submittedName>
</protein>
<evidence type="ECO:0000259" key="2">
    <source>
        <dbReference type="Pfam" id="PF01979"/>
    </source>
</evidence>
<sequence length="434" mass="48241">MNIRFYNARILTMEEDRPVFVGEVWTQEDKISFVGTSEEAVGADAEGGFDREIDCKGNLLMPGFKDAHTHSAMTLMRSLADDLPTQEWLNNQIFPVEAKMTGEDIYTLTKLAILEYLTSGITAIFDMYLTPETIAKACKEAGMRCVQVGCVNNFSQSLELVERMYNELNTEDDPLNSYFMGIHAEYTCSPELLTKFSELVHKYKAPVFTHIAETKSETDGCIERYGMSPVKYLASMGLFDFGGGGYHLVHVNEEDMQILKEKNMYVVTNPGSNLKLASGIAPISDYMKHGIPVALGTDGPASNNCLDFFREMFLVTGLGKIREDDASAIDAMEVLKMATVNGAHAMNLPNCDILASGKQADLIMIDLDQPNMQPINNICKNLVYSGSKQNVKLTMIAGVIRYEDGKFNIGVDPHDLYAEAENIKKRIMSELGRD</sequence>
<proteinExistence type="predicted"/>
<dbReference type="InterPro" id="IPR032466">
    <property type="entry name" value="Metal_Hydrolase"/>
</dbReference>
<dbReference type="Gene3D" id="3.20.20.140">
    <property type="entry name" value="Metal-dependent hydrolases"/>
    <property type="match status" value="1"/>
</dbReference>
<reference evidence="4" key="1">
    <citation type="submission" date="2016-11" db="EMBL/GenBank/DDBJ databases">
        <authorList>
            <person name="Varghese N."/>
            <person name="Submissions S."/>
        </authorList>
    </citation>
    <scope>NUCLEOTIDE SEQUENCE [LARGE SCALE GENOMIC DNA]</scope>
    <source>
        <strain evidence="4">DSM 3071</strain>
    </source>
</reference>
<dbReference type="AlphaFoldDB" id="A0A1M5WKA8"/>
<dbReference type="STRING" id="1121131.SAMN02745229_01045"/>
<dbReference type="PANTHER" id="PTHR43794">
    <property type="entry name" value="AMINOHYDROLASE SSNA-RELATED"/>
    <property type="match status" value="1"/>
</dbReference>
<gene>
    <name evidence="3" type="ORF">SAMN02745229_01045</name>
</gene>
<dbReference type="Gene3D" id="2.30.40.10">
    <property type="entry name" value="Urease, subunit C, domain 1"/>
    <property type="match status" value="1"/>
</dbReference>
<evidence type="ECO:0000313" key="4">
    <source>
        <dbReference type="Proteomes" id="UP000184278"/>
    </source>
</evidence>
<dbReference type="GO" id="GO:0016810">
    <property type="term" value="F:hydrolase activity, acting on carbon-nitrogen (but not peptide) bonds"/>
    <property type="evidence" value="ECO:0007669"/>
    <property type="project" value="InterPro"/>
</dbReference>
<feature type="domain" description="Amidohydrolase-related" evidence="2">
    <location>
        <begin position="60"/>
        <end position="400"/>
    </location>
</feature>
<name>A0A1M5WKA8_BUTFI</name>
<dbReference type="InterPro" id="IPR050287">
    <property type="entry name" value="MTA/SAH_deaminase"/>
</dbReference>
<dbReference type="Proteomes" id="UP000184278">
    <property type="component" value="Unassembled WGS sequence"/>
</dbReference>
<keyword evidence="4" id="KW-1185">Reference proteome</keyword>
<dbReference type="Pfam" id="PF01979">
    <property type="entry name" value="Amidohydro_1"/>
    <property type="match status" value="1"/>
</dbReference>
<dbReference type="SUPFAM" id="SSF51556">
    <property type="entry name" value="Metallo-dependent hydrolases"/>
    <property type="match status" value="1"/>
</dbReference>
<dbReference type="PANTHER" id="PTHR43794:SF11">
    <property type="entry name" value="AMIDOHYDROLASE-RELATED DOMAIN-CONTAINING PROTEIN"/>
    <property type="match status" value="1"/>
</dbReference>
<evidence type="ECO:0000313" key="3">
    <source>
        <dbReference type="EMBL" id="SHH87911.1"/>
    </source>
</evidence>
<dbReference type="InterPro" id="IPR006680">
    <property type="entry name" value="Amidohydro-rel"/>
</dbReference>
<dbReference type="GeneID" id="89509503"/>
<dbReference type="SUPFAM" id="SSF51338">
    <property type="entry name" value="Composite domain of metallo-dependent hydrolases"/>
    <property type="match status" value="1"/>
</dbReference>
<accession>A0A1M5WKA8</accession>
<evidence type="ECO:0000256" key="1">
    <source>
        <dbReference type="ARBA" id="ARBA00022801"/>
    </source>
</evidence>
<organism evidence="3 4">
    <name type="scientific">Butyrivibrio fibrisolvens DSM 3071</name>
    <dbReference type="NCBI Taxonomy" id="1121131"/>
    <lineage>
        <taxon>Bacteria</taxon>
        <taxon>Bacillati</taxon>
        <taxon>Bacillota</taxon>
        <taxon>Clostridia</taxon>
        <taxon>Lachnospirales</taxon>
        <taxon>Lachnospiraceae</taxon>
        <taxon>Butyrivibrio</taxon>
    </lineage>
</organism>
<dbReference type="InterPro" id="IPR011059">
    <property type="entry name" value="Metal-dep_hydrolase_composite"/>
</dbReference>
<dbReference type="CDD" id="cd01298">
    <property type="entry name" value="ATZ_TRZ_like"/>
    <property type="match status" value="1"/>
</dbReference>